<evidence type="ECO:0000313" key="2">
    <source>
        <dbReference type="EMBL" id="GGL26475.1"/>
    </source>
</evidence>
<reference evidence="2 3" key="1">
    <citation type="journal article" date="2019" name="Int. J. Syst. Evol. Microbiol.">
        <title>The Global Catalogue of Microorganisms (GCM) 10K type strain sequencing project: providing services to taxonomists for standard genome sequencing and annotation.</title>
        <authorList>
            <consortium name="The Broad Institute Genomics Platform"/>
            <consortium name="The Broad Institute Genome Sequencing Center for Infectious Disease"/>
            <person name="Wu L."/>
            <person name="Ma J."/>
        </authorList>
    </citation>
    <scope>NUCLEOTIDE SEQUENCE [LARGE SCALE GENOMIC DNA]</scope>
    <source>
        <strain evidence="2 3">JCM 19585</strain>
    </source>
</reference>
<dbReference type="EMBL" id="BMPF01000001">
    <property type="protein sequence ID" value="GGL26475.1"/>
    <property type="molecule type" value="Genomic_DNA"/>
</dbReference>
<dbReference type="OrthoDB" id="242585at2157"/>
<sequence>MVERELSDGVRIAQLLASELTGRELGPFADVTVTDADPDVEATPEGARAYAVTRGDERVATVFVQPERARVELFVGLDAATRAADDAGLRARPRAATPPALLVFVENGAHAKRVLDVFEAALAGRGTDPNGA</sequence>
<dbReference type="InterPro" id="IPR058306">
    <property type="entry name" value="DUF7993"/>
</dbReference>
<feature type="domain" description="DUF7993" evidence="1">
    <location>
        <begin position="1"/>
        <end position="127"/>
    </location>
</feature>
<dbReference type="AlphaFoldDB" id="A0A830EZW9"/>
<evidence type="ECO:0000313" key="3">
    <source>
        <dbReference type="Proteomes" id="UP000628840"/>
    </source>
</evidence>
<proteinExistence type="predicted"/>
<keyword evidence="3" id="KW-1185">Reference proteome</keyword>
<gene>
    <name evidence="2" type="ORF">GCM10009037_07600</name>
</gene>
<evidence type="ECO:0000259" key="1">
    <source>
        <dbReference type="Pfam" id="PF25956"/>
    </source>
</evidence>
<organism evidence="2 3">
    <name type="scientific">Halarchaeum grantii</name>
    <dbReference type="NCBI Taxonomy" id="1193105"/>
    <lineage>
        <taxon>Archaea</taxon>
        <taxon>Methanobacteriati</taxon>
        <taxon>Methanobacteriota</taxon>
        <taxon>Stenosarchaea group</taxon>
        <taxon>Halobacteria</taxon>
        <taxon>Halobacteriales</taxon>
        <taxon>Halobacteriaceae</taxon>
    </lineage>
</organism>
<dbReference type="Proteomes" id="UP000628840">
    <property type="component" value="Unassembled WGS sequence"/>
</dbReference>
<protein>
    <recommendedName>
        <fullName evidence="1">DUF7993 domain-containing protein</fullName>
    </recommendedName>
</protein>
<name>A0A830EZW9_9EURY</name>
<accession>A0A830EZW9</accession>
<dbReference type="RefSeq" id="WP_188879118.1">
    <property type="nucleotide sequence ID" value="NZ_BMPF01000001.1"/>
</dbReference>
<comment type="caution">
    <text evidence="2">The sequence shown here is derived from an EMBL/GenBank/DDBJ whole genome shotgun (WGS) entry which is preliminary data.</text>
</comment>
<dbReference type="Pfam" id="PF25956">
    <property type="entry name" value="DUF7993"/>
    <property type="match status" value="1"/>
</dbReference>